<dbReference type="Pfam" id="PF19378">
    <property type="entry name" value="DUF5953"/>
    <property type="match status" value="1"/>
</dbReference>
<organism evidence="1 2">
    <name type="scientific">Archangium lansingense</name>
    <dbReference type="NCBI Taxonomy" id="2995310"/>
    <lineage>
        <taxon>Bacteria</taxon>
        <taxon>Pseudomonadati</taxon>
        <taxon>Myxococcota</taxon>
        <taxon>Myxococcia</taxon>
        <taxon>Myxococcales</taxon>
        <taxon>Cystobacterineae</taxon>
        <taxon>Archangiaceae</taxon>
        <taxon>Archangium</taxon>
    </lineage>
</organism>
<sequence length="62" mass="6907">MPRRGTPRSSCSEERRTACRCRTEVARLGLTGTPLDLDNPAHLDPLKRAYERFPEIGGRAAP</sequence>
<evidence type="ECO:0000313" key="2">
    <source>
        <dbReference type="Proteomes" id="UP001207654"/>
    </source>
</evidence>
<protein>
    <submittedName>
        <fullName evidence="1">DUF5953 family protein</fullName>
    </submittedName>
</protein>
<gene>
    <name evidence="1" type="ORF">OV287_22870</name>
</gene>
<proteinExistence type="predicted"/>
<accession>A0ABT4A7K9</accession>
<reference evidence="1 2" key="1">
    <citation type="submission" date="2022-11" db="EMBL/GenBank/DDBJ databases">
        <title>Minimal conservation of predation-associated metabolite biosynthetic gene clusters underscores biosynthetic potential of Myxococcota including descriptions for ten novel species: Archangium lansinium sp. nov., Myxococcus landrumus sp. nov., Nannocystis bai.</title>
        <authorList>
            <person name="Ahearne A."/>
            <person name="Stevens C."/>
            <person name="Phillips K."/>
        </authorList>
    </citation>
    <scope>NUCLEOTIDE SEQUENCE [LARGE SCALE GENOMIC DNA]</scope>
    <source>
        <strain evidence="1 2">MIWBW</strain>
    </source>
</reference>
<dbReference type="InterPro" id="IPR045997">
    <property type="entry name" value="DUF5953"/>
</dbReference>
<keyword evidence="2" id="KW-1185">Reference proteome</keyword>
<name>A0ABT4A7K9_9BACT</name>
<comment type="caution">
    <text evidence="1">The sequence shown here is derived from an EMBL/GenBank/DDBJ whole genome shotgun (WGS) entry which is preliminary data.</text>
</comment>
<evidence type="ECO:0000313" key="1">
    <source>
        <dbReference type="EMBL" id="MCY1077316.1"/>
    </source>
</evidence>
<dbReference type="Proteomes" id="UP001207654">
    <property type="component" value="Unassembled WGS sequence"/>
</dbReference>
<dbReference type="EMBL" id="JAPNKA010000001">
    <property type="protein sequence ID" value="MCY1077316.1"/>
    <property type="molecule type" value="Genomic_DNA"/>
</dbReference>